<dbReference type="InterPro" id="IPR013786">
    <property type="entry name" value="AcylCoA_DH/ox_N"/>
</dbReference>
<dbReference type="InterPro" id="IPR052166">
    <property type="entry name" value="Diverse_Acyl-CoA_DH"/>
</dbReference>
<feature type="domain" description="Acyl-CoA dehydrogenase/oxidase C-terminal" evidence="6">
    <location>
        <begin position="273"/>
        <end position="429"/>
    </location>
</feature>
<evidence type="ECO:0000313" key="9">
    <source>
        <dbReference type="EMBL" id="SPJ29247.1"/>
    </source>
</evidence>
<dbReference type="InterPro" id="IPR006091">
    <property type="entry name" value="Acyl-CoA_Oxase/DH_mid-dom"/>
</dbReference>
<evidence type="ECO:0000259" key="8">
    <source>
        <dbReference type="Pfam" id="PF02771"/>
    </source>
</evidence>
<organism evidence="9 10">
    <name type="scientific">Falsiruegeria mediterranea M17</name>
    <dbReference type="NCBI Taxonomy" id="1200281"/>
    <lineage>
        <taxon>Bacteria</taxon>
        <taxon>Pseudomonadati</taxon>
        <taxon>Pseudomonadota</taxon>
        <taxon>Alphaproteobacteria</taxon>
        <taxon>Rhodobacterales</taxon>
        <taxon>Roseobacteraceae</taxon>
        <taxon>Falsiruegeria</taxon>
    </lineage>
</organism>
<proteinExistence type="inferred from homology"/>
<dbReference type="GO" id="GO:0050660">
    <property type="term" value="F:flavin adenine dinucleotide binding"/>
    <property type="evidence" value="ECO:0007669"/>
    <property type="project" value="InterPro"/>
</dbReference>
<protein>
    <submittedName>
        <fullName evidence="9">3-methylmercaptopropionyl-CoA dehydrogenase</fullName>
        <ecNumber evidence="9">1.3.8.-</ecNumber>
    </submittedName>
</protein>
<evidence type="ECO:0000256" key="2">
    <source>
        <dbReference type="ARBA" id="ARBA00009347"/>
    </source>
</evidence>
<comment type="similarity">
    <text evidence="2 5">Belongs to the acyl-CoA dehydrogenase family.</text>
</comment>
<dbReference type="InterPro" id="IPR009100">
    <property type="entry name" value="AcylCoA_DH/oxidase_NM_dom_sf"/>
</dbReference>
<dbReference type="GO" id="GO:0016627">
    <property type="term" value="F:oxidoreductase activity, acting on the CH-CH group of donors"/>
    <property type="evidence" value="ECO:0007669"/>
    <property type="project" value="InterPro"/>
</dbReference>
<dbReference type="Pfam" id="PF00441">
    <property type="entry name" value="Acyl-CoA_dh_1"/>
    <property type="match status" value="1"/>
</dbReference>
<dbReference type="Gene3D" id="1.20.140.10">
    <property type="entry name" value="Butyryl-CoA Dehydrogenase, subunit A, domain 3"/>
    <property type="match status" value="1"/>
</dbReference>
<evidence type="ECO:0000259" key="7">
    <source>
        <dbReference type="Pfam" id="PF02770"/>
    </source>
</evidence>
<dbReference type="SUPFAM" id="SSF56645">
    <property type="entry name" value="Acyl-CoA dehydrogenase NM domain-like"/>
    <property type="match status" value="1"/>
</dbReference>
<name>A0A2R8C9Z4_9RHOB</name>
<gene>
    <name evidence="9" type="primary">dmdC_2</name>
    <name evidence="9" type="ORF">TRM7615_02760</name>
</gene>
<dbReference type="EC" id="1.3.8.-" evidence="9"/>
<dbReference type="InterPro" id="IPR009075">
    <property type="entry name" value="AcylCo_DH/oxidase_C"/>
</dbReference>
<dbReference type="SUPFAM" id="SSF47203">
    <property type="entry name" value="Acyl-CoA dehydrogenase C-terminal domain-like"/>
    <property type="match status" value="1"/>
</dbReference>
<accession>A0A2R8C9Z4</accession>
<keyword evidence="5 9" id="KW-0560">Oxidoreductase</keyword>
<dbReference type="Pfam" id="PF02770">
    <property type="entry name" value="Acyl-CoA_dh_M"/>
    <property type="match status" value="1"/>
</dbReference>
<dbReference type="Gene3D" id="1.10.540.10">
    <property type="entry name" value="Acyl-CoA dehydrogenase/oxidase, N-terminal domain"/>
    <property type="match status" value="1"/>
</dbReference>
<evidence type="ECO:0000256" key="1">
    <source>
        <dbReference type="ARBA" id="ARBA00001974"/>
    </source>
</evidence>
<evidence type="ECO:0000256" key="5">
    <source>
        <dbReference type="RuleBase" id="RU362125"/>
    </source>
</evidence>
<keyword evidence="10" id="KW-1185">Reference proteome</keyword>
<reference evidence="10" key="1">
    <citation type="submission" date="2018-03" db="EMBL/GenBank/DDBJ databases">
        <authorList>
            <person name="Rodrigo-Torres L."/>
            <person name="Arahal R. D."/>
            <person name="Lucena T."/>
        </authorList>
    </citation>
    <scope>NUCLEOTIDE SEQUENCE [LARGE SCALE GENOMIC DNA]</scope>
    <source>
        <strain evidence="10">CECT 7615</strain>
    </source>
</reference>
<keyword evidence="4 5" id="KW-0274">FAD</keyword>
<dbReference type="InterPro" id="IPR037069">
    <property type="entry name" value="AcylCoA_DH/ox_N_sf"/>
</dbReference>
<evidence type="ECO:0000259" key="6">
    <source>
        <dbReference type="Pfam" id="PF00441"/>
    </source>
</evidence>
<dbReference type="PANTHER" id="PTHR42803:SF1">
    <property type="entry name" value="BROAD-SPECIFICITY LINEAR ACYL-COA DEHYDROGENASE FADE5"/>
    <property type="match status" value="1"/>
</dbReference>
<dbReference type="EMBL" id="ONZG01000006">
    <property type="protein sequence ID" value="SPJ29247.1"/>
    <property type="molecule type" value="Genomic_DNA"/>
</dbReference>
<dbReference type="InterPro" id="IPR046373">
    <property type="entry name" value="Acyl-CoA_Oxase/DH_mid-dom_sf"/>
</dbReference>
<dbReference type="RefSeq" id="WP_108788441.1">
    <property type="nucleotide sequence ID" value="NZ_ONZG01000006.1"/>
</dbReference>
<dbReference type="Gene3D" id="2.40.110.10">
    <property type="entry name" value="Butyryl-CoA Dehydrogenase, subunit A, domain 2"/>
    <property type="match status" value="1"/>
</dbReference>
<dbReference type="OrthoDB" id="7801364at2"/>
<feature type="domain" description="Acyl-CoA dehydrogenase/oxidase N-terminal" evidence="8">
    <location>
        <begin position="34"/>
        <end position="151"/>
    </location>
</feature>
<dbReference type="PANTHER" id="PTHR42803">
    <property type="entry name" value="ACYL-COA DEHYDROGENASE"/>
    <property type="match status" value="1"/>
</dbReference>
<dbReference type="Pfam" id="PF02771">
    <property type="entry name" value="Acyl-CoA_dh_N"/>
    <property type="match status" value="1"/>
</dbReference>
<evidence type="ECO:0000256" key="3">
    <source>
        <dbReference type="ARBA" id="ARBA00022630"/>
    </source>
</evidence>
<sequence length="546" mass="58330">MIDYTASEADIAFVLKHIGRPERLDEWSDETAEDVIPALAKFINAEIAPLDLIGDEVGAKLENGRVRMPPEMVTAYKRYAEAGWPGLCAPEEFGGMDLPHVFGAVLADMLAGACISYEMVLSLAQGCIRTIKASGSTDQKARLLPQLVSGEWMASMCLTEPDAGSDLGRIKTLAVTGATPDGDGYAISGAKIFISGGDHDYTDNVIHLVLARTPDAAPGVRGLSLFACPAVLPDGTRNTVQTVRLEEKMGMHGSPTCQMAFDGARGELLGEEGKGLAAMFTMMNAERLDVSLQAVGQMDVAFQRARAHAAGRRQGTTSEGTALITQHGDVQRMLLDIYAHAMGCRAMVYKTFVDMDLGADQGLLDILTPTCKAFATDAVNATSSLAVQIHGGYGFCKEYRVEQIMRDARIMAIYEGANGVLATGVARRAIRAKDGAAAAAFADLVSTGETSMELADAIEDWRQATAAMQTRGDIGPSVNDYMRLTGLVYFGRVWADMEAAADQAPEPALLRAAAAHVRSRLLPEAALLRRRILNPEPTHDAALFAA</sequence>
<dbReference type="Proteomes" id="UP000244898">
    <property type="component" value="Unassembled WGS sequence"/>
</dbReference>
<dbReference type="InterPro" id="IPR036250">
    <property type="entry name" value="AcylCo_DH-like_C"/>
</dbReference>
<keyword evidence="3 5" id="KW-0285">Flavoprotein</keyword>
<feature type="domain" description="Acyl-CoA oxidase/dehydrogenase middle" evidence="7">
    <location>
        <begin position="155"/>
        <end position="262"/>
    </location>
</feature>
<comment type="cofactor">
    <cofactor evidence="1 5">
        <name>FAD</name>
        <dbReference type="ChEBI" id="CHEBI:57692"/>
    </cofactor>
</comment>
<evidence type="ECO:0000313" key="10">
    <source>
        <dbReference type="Proteomes" id="UP000244898"/>
    </source>
</evidence>
<dbReference type="AlphaFoldDB" id="A0A2R8C9Z4"/>
<evidence type="ECO:0000256" key="4">
    <source>
        <dbReference type="ARBA" id="ARBA00022827"/>
    </source>
</evidence>